<dbReference type="Pfam" id="PF13793">
    <property type="entry name" value="Pribosyltran_N"/>
    <property type="match status" value="1"/>
</dbReference>
<dbReference type="InterPro" id="IPR029099">
    <property type="entry name" value="Pribosyltran_N"/>
</dbReference>
<sequence>MKPLLFSLHAADGLRQSILANAALEEGVITHRRFPDGESYVRLDTPVSDRDVVLLCSLDNPDVRLMTLLLAADAARQQGARQVGLIAPYLAYMRQDQAFSDGEAVSAKSFASILSRHFDWLVTLEPHLHRIANLADLFCIPARAAPASGPIAKWIEAHVVSPYLIGPDSESAPWIKRIATRIGAPFAVFEKQRLGDREVRISGSVEGLLPEMTPVIVDDIVSSGGTMAKVIERAARDAGKPAIYIAVHVLAKQPPNSVRNSRAFARLISCNSVAHPSNAIDIAAPLLAEAQELIARASARKVP</sequence>
<dbReference type="CDD" id="cd06223">
    <property type="entry name" value="PRTases_typeI"/>
    <property type="match status" value="1"/>
</dbReference>
<dbReference type="InterPro" id="IPR005946">
    <property type="entry name" value="Rib-P_diPkinase"/>
</dbReference>
<dbReference type="EC" id="2.7.6.1" evidence="4"/>
<reference evidence="4 5" key="1">
    <citation type="submission" date="2021-04" db="EMBL/GenBank/DDBJ databases">
        <authorList>
            <person name="Pira H."/>
            <person name="Risdian C."/>
            <person name="Wink J."/>
        </authorList>
    </citation>
    <scope>NUCLEOTIDE SEQUENCE [LARGE SCALE GENOMIC DNA]</scope>
    <source>
        <strain evidence="4 5">WH131</strain>
    </source>
</reference>
<dbReference type="PANTHER" id="PTHR10210">
    <property type="entry name" value="RIBOSE-PHOSPHATE DIPHOSPHOKINASE FAMILY MEMBER"/>
    <property type="match status" value="1"/>
</dbReference>
<dbReference type="NCBIfam" id="TIGR01251">
    <property type="entry name" value="ribP_PPkin"/>
    <property type="match status" value="1"/>
</dbReference>
<evidence type="ECO:0000259" key="3">
    <source>
        <dbReference type="Pfam" id="PF13793"/>
    </source>
</evidence>
<accession>A0ABS6SKK0</accession>
<comment type="similarity">
    <text evidence="1">Belongs to the ribose-phosphate pyrophosphokinase family.</text>
</comment>
<dbReference type="GO" id="GO:0004749">
    <property type="term" value="F:ribose phosphate diphosphokinase activity"/>
    <property type="evidence" value="ECO:0007669"/>
    <property type="project" value="UniProtKB-EC"/>
</dbReference>
<comment type="caution">
    <text evidence="4">The sequence shown here is derived from an EMBL/GenBank/DDBJ whole genome shotgun (WGS) entry which is preliminary data.</text>
</comment>
<name>A0ABS6SKK0_9SPHN</name>
<keyword evidence="4" id="KW-0808">Transferase</keyword>
<gene>
    <name evidence="4" type="ORF">KCG45_04845</name>
</gene>
<evidence type="ECO:0000313" key="5">
    <source>
        <dbReference type="Proteomes" id="UP000699975"/>
    </source>
</evidence>
<dbReference type="NCBIfam" id="NF005537">
    <property type="entry name" value="PRK07199.1"/>
    <property type="match status" value="1"/>
</dbReference>
<dbReference type="InterPro" id="IPR000836">
    <property type="entry name" value="PRTase_dom"/>
</dbReference>
<evidence type="ECO:0000313" key="4">
    <source>
        <dbReference type="EMBL" id="MBV7265497.1"/>
    </source>
</evidence>
<feature type="domain" description="Phosphoribosyltransferase" evidence="2">
    <location>
        <begin position="162"/>
        <end position="249"/>
    </location>
</feature>
<dbReference type="SMART" id="SM01400">
    <property type="entry name" value="Pribosyltran_N"/>
    <property type="match status" value="1"/>
</dbReference>
<protein>
    <submittedName>
        <fullName evidence="4">Ribose-phosphate diphosphokinase</fullName>
        <ecNumber evidence="4">2.7.6.1</ecNumber>
    </submittedName>
</protein>
<dbReference type="Pfam" id="PF00156">
    <property type="entry name" value="Pribosyltran"/>
    <property type="match status" value="1"/>
</dbReference>
<evidence type="ECO:0000256" key="1">
    <source>
        <dbReference type="RuleBase" id="RU004324"/>
    </source>
</evidence>
<feature type="domain" description="Ribose-phosphate pyrophosphokinase N-terminal" evidence="3">
    <location>
        <begin position="5"/>
        <end position="115"/>
    </location>
</feature>
<keyword evidence="1" id="KW-0545">Nucleotide biosynthesis</keyword>
<dbReference type="PANTHER" id="PTHR10210:SF41">
    <property type="entry name" value="RIBOSE-PHOSPHATE PYROPHOSPHOKINASE 1, CHLOROPLASTIC"/>
    <property type="match status" value="1"/>
</dbReference>
<proteinExistence type="inferred from homology"/>
<dbReference type="Proteomes" id="UP000699975">
    <property type="component" value="Unassembled WGS sequence"/>
</dbReference>
<organism evidence="4 5">
    <name type="scientific">Erythrobacter ani</name>
    <dbReference type="NCBI Taxonomy" id="2827235"/>
    <lineage>
        <taxon>Bacteria</taxon>
        <taxon>Pseudomonadati</taxon>
        <taxon>Pseudomonadota</taxon>
        <taxon>Alphaproteobacteria</taxon>
        <taxon>Sphingomonadales</taxon>
        <taxon>Erythrobacteraceae</taxon>
        <taxon>Erythrobacter/Porphyrobacter group</taxon>
        <taxon>Erythrobacter</taxon>
    </lineage>
</organism>
<keyword evidence="5" id="KW-1185">Reference proteome</keyword>
<dbReference type="RefSeq" id="WP_218315947.1">
    <property type="nucleotide sequence ID" value="NZ_JAGSPB010000001.1"/>
</dbReference>
<dbReference type="EMBL" id="JAGSPB010000001">
    <property type="protein sequence ID" value="MBV7265497.1"/>
    <property type="molecule type" value="Genomic_DNA"/>
</dbReference>
<evidence type="ECO:0000259" key="2">
    <source>
        <dbReference type="Pfam" id="PF00156"/>
    </source>
</evidence>